<dbReference type="Proteomes" id="UP000295560">
    <property type="component" value="Unassembled WGS sequence"/>
</dbReference>
<dbReference type="Gene3D" id="3.40.50.1240">
    <property type="entry name" value="Phosphoglycerate mutase-like"/>
    <property type="match status" value="1"/>
</dbReference>
<sequence length="205" mass="21480">MLLILVRHAEPERLVDAPDGRADPGLTTRGGEQAVRLVDALDGVAIDALVTSSMRRAKDTAAPLAAARGVEPDVVDDLREYDADRDSYVPVSAMAAERPDDWERMRAGHLPAHVDAEAFTARAVAAVDGVVAAHPGHATAVVVAHAGVVNAYLSAALGIPVPLPFPLDYVGVTRVLCSRSGRRRVRTVNEVAHVADLLGDGPPAG</sequence>
<protein>
    <submittedName>
        <fullName evidence="1">Putative phosphoglycerate mutase</fullName>
    </submittedName>
</protein>
<dbReference type="InterPro" id="IPR050275">
    <property type="entry name" value="PGM_Phosphatase"/>
</dbReference>
<dbReference type="RefSeq" id="WP_132421322.1">
    <property type="nucleotide sequence ID" value="NZ_SMFZ01000001.1"/>
</dbReference>
<dbReference type="InterPro" id="IPR013078">
    <property type="entry name" value="His_Pase_superF_clade-1"/>
</dbReference>
<reference evidence="1 2" key="1">
    <citation type="submission" date="2019-03" db="EMBL/GenBank/DDBJ databases">
        <title>Sequencing the genomes of 1000 actinobacteria strains.</title>
        <authorList>
            <person name="Klenk H.-P."/>
        </authorList>
    </citation>
    <scope>NUCLEOTIDE SEQUENCE [LARGE SCALE GENOMIC DNA]</scope>
    <source>
        <strain evidence="1 2">DSM 44969</strain>
    </source>
</reference>
<gene>
    <name evidence="1" type="ORF">EV378_0743</name>
</gene>
<dbReference type="SMART" id="SM00855">
    <property type="entry name" value="PGAM"/>
    <property type="match status" value="1"/>
</dbReference>
<dbReference type="GO" id="GO:0005737">
    <property type="term" value="C:cytoplasm"/>
    <property type="evidence" value="ECO:0007669"/>
    <property type="project" value="TreeGrafter"/>
</dbReference>
<organism evidence="1 2">
    <name type="scientific">Pseudonocardia endophytica</name>
    <dbReference type="NCBI Taxonomy" id="401976"/>
    <lineage>
        <taxon>Bacteria</taxon>
        <taxon>Bacillati</taxon>
        <taxon>Actinomycetota</taxon>
        <taxon>Actinomycetes</taxon>
        <taxon>Pseudonocardiales</taxon>
        <taxon>Pseudonocardiaceae</taxon>
        <taxon>Pseudonocardia</taxon>
    </lineage>
</organism>
<dbReference type="SUPFAM" id="SSF53254">
    <property type="entry name" value="Phosphoglycerate mutase-like"/>
    <property type="match status" value="1"/>
</dbReference>
<evidence type="ECO:0000313" key="2">
    <source>
        <dbReference type="Proteomes" id="UP000295560"/>
    </source>
</evidence>
<dbReference type="PANTHER" id="PTHR48100">
    <property type="entry name" value="BROAD-SPECIFICITY PHOSPHATASE YOR283W-RELATED"/>
    <property type="match status" value="1"/>
</dbReference>
<dbReference type="AlphaFoldDB" id="A0A4R1HQU7"/>
<comment type="caution">
    <text evidence="1">The sequence shown here is derived from an EMBL/GenBank/DDBJ whole genome shotgun (WGS) entry which is preliminary data.</text>
</comment>
<dbReference type="Pfam" id="PF00300">
    <property type="entry name" value="His_Phos_1"/>
    <property type="match status" value="1"/>
</dbReference>
<dbReference type="CDD" id="cd07067">
    <property type="entry name" value="HP_PGM_like"/>
    <property type="match status" value="1"/>
</dbReference>
<proteinExistence type="predicted"/>
<name>A0A4R1HQU7_PSEEN</name>
<keyword evidence="2" id="KW-1185">Reference proteome</keyword>
<evidence type="ECO:0000313" key="1">
    <source>
        <dbReference type="EMBL" id="TCK24947.1"/>
    </source>
</evidence>
<dbReference type="OrthoDB" id="5241674at2"/>
<accession>A0A4R1HQU7</accession>
<dbReference type="InterPro" id="IPR029033">
    <property type="entry name" value="His_PPase_superfam"/>
</dbReference>
<dbReference type="EMBL" id="SMFZ01000001">
    <property type="protein sequence ID" value="TCK24947.1"/>
    <property type="molecule type" value="Genomic_DNA"/>
</dbReference>
<dbReference type="GO" id="GO:0016791">
    <property type="term" value="F:phosphatase activity"/>
    <property type="evidence" value="ECO:0007669"/>
    <property type="project" value="TreeGrafter"/>
</dbReference>
<dbReference type="PANTHER" id="PTHR48100:SF62">
    <property type="entry name" value="GLUCOSYL-3-PHOSPHOGLYCERATE PHOSPHATASE"/>
    <property type="match status" value="1"/>
</dbReference>